<organism evidence="1 2">
    <name type="scientific">Treponema primitia (strain ATCC BAA-887 / DSM 12427 / ZAS-2)</name>
    <dbReference type="NCBI Taxonomy" id="545694"/>
    <lineage>
        <taxon>Bacteria</taxon>
        <taxon>Pseudomonadati</taxon>
        <taxon>Spirochaetota</taxon>
        <taxon>Spirochaetia</taxon>
        <taxon>Spirochaetales</taxon>
        <taxon>Treponemataceae</taxon>
        <taxon>Treponema</taxon>
    </lineage>
</organism>
<keyword evidence="2" id="KW-1185">Reference proteome</keyword>
<sequence length="59" mass="6857">MFWIIYEEIITIFKGEPICLPSGGARAPGAKIYSPVIWSMQVIIWQYSHNKSYKSFTKM</sequence>
<reference evidence="2" key="1">
    <citation type="submission" date="2009-12" db="EMBL/GenBank/DDBJ databases">
        <title>Complete sequence of Treponema primitia strain ZAS-2.</title>
        <authorList>
            <person name="Tetu S.G."/>
            <person name="Matson E."/>
            <person name="Ren Q."/>
            <person name="Seshadri R."/>
            <person name="Elbourne L."/>
            <person name="Hassan K.A."/>
            <person name="Durkin A."/>
            <person name="Radune D."/>
            <person name="Mohamoud Y."/>
            <person name="Shay R."/>
            <person name="Jin S."/>
            <person name="Zhang X."/>
            <person name="Lucey K."/>
            <person name="Ballor N.R."/>
            <person name="Ottesen E."/>
            <person name="Rosenthal R."/>
            <person name="Allen A."/>
            <person name="Leadbetter J.R."/>
            <person name="Paulsen I.T."/>
        </authorList>
    </citation>
    <scope>NUCLEOTIDE SEQUENCE [LARGE SCALE GENOMIC DNA]</scope>
    <source>
        <strain evidence="2">ATCC BAA-887 / DSM 12427 / ZAS-2</strain>
    </source>
</reference>
<dbReference type="KEGG" id="tpi:TREPR_3108"/>
<dbReference type="STRING" id="545694.TREPR_3108"/>
<dbReference type="AlphaFoldDB" id="F5YMK1"/>
<accession>F5YMK1</accession>
<protein>
    <submittedName>
        <fullName evidence="1">Uncharacterized protein</fullName>
    </submittedName>
</protein>
<gene>
    <name evidence="1" type="ordered locus">TREPR_3108</name>
</gene>
<dbReference type="EMBL" id="CP001843">
    <property type="protein sequence ID" value="AEF86595.1"/>
    <property type="molecule type" value="Genomic_DNA"/>
</dbReference>
<reference evidence="1 2" key="2">
    <citation type="journal article" date="2011" name="ISME J.">
        <title>RNA-seq reveals cooperative metabolic interactions between two termite-gut spirochete species in co-culture.</title>
        <authorList>
            <person name="Rosenthal A.Z."/>
            <person name="Matson E.G."/>
            <person name="Eldar A."/>
            <person name="Leadbetter J.R."/>
        </authorList>
    </citation>
    <scope>NUCLEOTIDE SEQUENCE [LARGE SCALE GENOMIC DNA]</scope>
    <source>
        <strain evidence="2">ATCC BAA-887 / DSM 12427 / ZAS-2</strain>
    </source>
</reference>
<dbReference type="HOGENOM" id="CLU_2959513_0_0_12"/>
<evidence type="ECO:0000313" key="2">
    <source>
        <dbReference type="Proteomes" id="UP000009223"/>
    </source>
</evidence>
<dbReference type="Proteomes" id="UP000009223">
    <property type="component" value="Chromosome"/>
</dbReference>
<evidence type="ECO:0000313" key="1">
    <source>
        <dbReference type="EMBL" id="AEF86595.1"/>
    </source>
</evidence>
<proteinExistence type="predicted"/>
<name>F5YMK1_TREPZ</name>